<dbReference type="EMBL" id="LAZR01067780">
    <property type="protein sequence ID" value="KKK50911.1"/>
    <property type="molecule type" value="Genomic_DNA"/>
</dbReference>
<dbReference type="AlphaFoldDB" id="A0A0F8YSE4"/>
<comment type="caution">
    <text evidence="2">The sequence shown here is derived from an EMBL/GenBank/DDBJ whole genome shotgun (WGS) entry which is preliminary data.</text>
</comment>
<dbReference type="SUPFAM" id="SSF56747">
    <property type="entry name" value="Prim-pol domain"/>
    <property type="match status" value="1"/>
</dbReference>
<sequence length="189" mass="22255">MKTLNQKEMIQRYFDDGFRPIPIHHPTQGCHCLRKESEERCDREEDERNQCLGKVPKYKDWADRDFSIDDFEDPFNVALAMGKQPNGLWIMAIDIDGELPWWWFDELPKTLHSITGCGDHFIFSVPPDSPLGNWTDVFHTRSKLTGYRLDHKGAIDIRYCRGAIVAPPSLHKWGTRYRWKEWRIPAELP</sequence>
<organism evidence="2">
    <name type="scientific">marine sediment metagenome</name>
    <dbReference type="NCBI Taxonomy" id="412755"/>
    <lineage>
        <taxon>unclassified sequences</taxon>
        <taxon>metagenomes</taxon>
        <taxon>ecological metagenomes</taxon>
    </lineage>
</organism>
<dbReference type="Pfam" id="PF09250">
    <property type="entry name" value="Prim-Pol"/>
    <property type="match status" value="1"/>
</dbReference>
<reference evidence="2" key="1">
    <citation type="journal article" date="2015" name="Nature">
        <title>Complex archaea that bridge the gap between prokaryotes and eukaryotes.</title>
        <authorList>
            <person name="Spang A."/>
            <person name="Saw J.H."/>
            <person name="Jorgensen S.L."/>
            <person name="Zaremba-Niedzwiedzka K."/>
            <person name="Martijn J."/>
            <person name="Lind A.E."/>
            <person name="van Eijk R."/>
            <person name="Schleper C."/>
            <person name="Guy L."/>
            <person name="Ettema T.J."/>
        </authorList>
    </citation>
    <scope>NUCLEOTIDE SEQUENCE</scope>
</reference>
<evidence type="ECO:0000313" key="2">
    <source>
        <dbReference type="EMBL" id="KKK50911.1"/>
    </source>
</evidence>
<name>A0A0F8YSE4_9ZZZZ</name>
<accession>A0A0F8YSE4</accession>
<proteinExistence type="predicted"/>
<evidence type="ECO:0000259" key="1">
    <source>
        <dbReference type="SMART" id="SM00943"/>
    </source>
</evidence>
<feature type="domain" description="DNA primase/polymerase bifunctional N-terminal" evidence="1">
    <location>
        <begin position="10"/>
        <end position="188"/>
    </location>
</feature>
<protein>
    <recommendedName>
        <fullName evidence="1">DNA primase/polymerase bifunctional N-terminal domain-containing protein</fullName>
    </recommendedName>
</protein>
<feature type="non-terminal residue" evidence="2">
    <location>
        <position position="189"/>
    </location>
</feature>
<dbReference type="InterPro" id="IPR015330">
    <property type="entry name" value="DNA_primase/pol_bifunc_N"/>
</dbReference>
<gene>
    <name evidence="2" type="ORF">LCGC14_3120280</name>
</gene>
<dbReference type="SMART" id="SM00943">
    <property type="entry name" value="Prim-Pol"/>
    <property type="match status" value="1"/>
</dbReference>